<dbReference type="CDD" id="cd04301">
    <property type="entry name" value="NAT_SF"/>
    <property type="match status" value="1"/>
</dbReference>
<dbReference type="PANTHER" id="PTHR43800:SF1">
    <property type="entry name" value="PEPTIDYL-LYSINE N-ACETYLTRANSFERASE YJAB"/>
    <property type="match status" value="1"/>
</dbReference>
<feature type="domain" description="N-acetyltransferase" evidence="3">
    <location>
        <begin position="1"/>
        <end position="144"/>
    </location>
</feature>
<reference evidence="4 6" key="2">
    <citation type="submission" date="2015-12" db="EMBL/GenBank/DDBJ databases">
        <authorList>
            <person name="Lauer A."/>
            <person name="Humrighouse B."/>
            <person name="Loparev V."/>
            <person name="Shewmaker P.L."/>
            <person name="Whitney A.M."/>
            <person name="McLaughlin R.W."/>
        </authorList>
    </citation>
    <scope>NUCLEOTIDE SEQUENCE [LARGE SCALE GENOMIC DNA]</scope>
    <source>
        <strain evidence="4 6">LMG 23085</strain>
    </source>
</reference>
<dbReference type="EMBL" id="CP013614">
    <property type="protein sequence ID" value="ALS02822.1"/>
    <property type="molecule type" value="Genomic_DNA"/>
</dbReference>
<dbReference type="KEGG" id="ess:ATZ33_15995"/>
<evidence type="ECO:0000256" key="1">
    <source>
        <dbReference type="ARBA" id="ARBA00022679"/>
    </source>
</evidence>
<dbReference type="PROSITE" id="PS51186">
    <property type="entry name" value="GNAT"/>
    <property type="match status" value="1"/>
</dbReference>
<evidence type="ECO:0000313" key="5">
    <source>
        <dbReference type="EMBL" id="OJG85795.1"/>
    </source>
</evidence>
<dbReference type="Proteomes" id="UP000183039">
    <property type="component" value="Unassembled WGS sequence"/>
</dbReference>
<dbReference type="OrthoDB" id="9789605at2"/>
<dbReference type="Gene3D" id="3.40.630.30">
    <property type="match status" value="1"/>
</dbReference>
<dbReference type="InterPro" id="IPR000182">
    <property type="entry name" value="GNAT_dom"/>
</dbReference>
<sequence>MNYHQVTENEFNTLVEIWERSVEQTHEFLRREDLITIKKELPTYFPHLDVKVWTDQEKLIGFSGVAGNKLEMLFLDPRYIGQGYGKQIVRTLLEENGIQLVDVNEQNLSARHFYQALGFEAYERSEVDDARRPYPILHLQIRADNLN</sequence>
<evidence type="ECO:0000313" key="7">
    <source>
        <dbReference type="Proteomes" id="UP000183039"/>
    </source>
</evidence>
<protein>
    <submittedName>
        <fullName evidence="4">Acetyltransferase</fullName>
    </submittedName>
</protein>
<organism evidence="5 7">
    <name type="scientific">Enterococcus silesiacus</name>
    <dbReference type="NCBI Taxonomy" id="332949"/>
    <lineage>
        <taxon>Bacteria</taxon>
        <taxon>Bacillati</taxon>
        <taxon>Bacillota</taxon>
        <taxon>Bacilli</taxon>
        <taxon>Lactobacillales</taxon>
        <taxon>Enterococcaceae</taxon>
        <taxon>Enterococcus</taxon>
    </lineage>
</organism>
<evidence type="ECO:0000313" key="6">
    <source>
        <dbReference type="Proteomes" id="UP000065511"/>
    </source>
</evidence>
<evidence type="ECO:0000259" key="3">
    <source>
        <dbReference type="PROSITE" id="PS51186"/>
    </source>
</evidence>
<name>A0A0S3KEU9_9ENTE</name>
<evidence type="ECO:0000313" key="4">
    <source>
        <dbReference type="EMBL" id="ALS02822.1"/>
    </source>
</evidence>
<dbReference type="Pfam" id="PF13508">
    <property type="entry name" value="Acetyltransf_7"/>
    <property type="match status" value="1"/>
</dbReference>
<dbReference type="RefSeq" id="WP_071879197.1">
    <property type="nucleotide sequence ID" value="NZ_JXLC01000035.1"/>
</dbReference>
<keyword evidence="6" id="KW-1185">Reference proteome</keyword>
<evidence type="ECO:0000256" key="2">
    <source>
        <dbReference type="ARBA" id="ARBA00023315"/>
    </source>
</evidence>
<accession>A0A0S3KEU9</accession>
<reference evidence="5 7" key="1">
    <citation type="submission" date="2014-12" db="EMBL/GenBank/DDBJ databases">
        <title>Draft genome sequences of 29 type strains of Enterococci.</title>
        <authorList>
            <person name="Zhong Z."/>
            <person name="Sun Z."/>
            <person name="Liu W."/>
            <person name="Zhang W."/>
            <person name="Zhang H."/>
        </authorList>
    </citation>
    <scope>NUCLEOTIDE SEQUENCE [LARGE SCALE GENOMIC DNA]</scope>
    <source>
        <strain evidence="5 7">DSM 22801</strain>
    </source>
</reference>
<dbReference type="EMBL" id="JXLC01000035">
    <property type="protein sequence ID" value="OJG85795.1"/>
    <property type="molecule type" value="Genomic_DNA"/>
</dbReference>
<keyword evidence="2" id="KW-0012">Acyltransferase</keyword>
<dbReference type="Proteomes" id="UP000065511">
    <property type="component" value="Chromosome"/>
</dbReference>
<dbReference type="AlphaFoldDB" id="A0A0S3KEU9"/>
<gene>
    <name evidence="4" type="ORF">ATZ33_15995</name>
    <name evidence="5" type="ORF">RV15_GL002474</name>
</gene>
<dbReference type="SUPFAM" id="SSF55729">
    <property type="entry name" value="Acyl-CoA N-acyltransferases (Nat)"/>
    <property type="match status" value="1"/>
</dbReference>
<proteinExistence type="predicted"/>
<dbReference type="PANTHER" id="PTHR43800">
    <property type="entry name" value="PEPTIDYL-LYSINE N-ACETYLTRANSFERASE YJAB"/>
    <property type="match status" value="1"/>
</dbReference>
<keyword evidence="1" id="KW-0808">Transferase</keyword>
<dbReference type="GO" id="GO:0016747">
    <property type="term" value="F:acyltransferase activity, transferring groups other than amino-acyl groups"/>
    <property type="evidence" value="ECO:0007669"/>
    <property type="project" value="InterPro"/>
</dbReference>
<dbReference type="InterPro" id="IPR016181">
    <property type="entry name" value="Acyl_CoA_acyltransferase"/>
</dbReference>